<dbReference type="EMBL" id="BGZK01001697">
    <property type="protein sequence ID" value="GBP84783.1"/>
    <property type="molecule type" value="Genomic_DNA"/>
</dbReference>
<proteinExistence type="predicted"/>
<feature type="domain" description="Vein beta-barrel" evidence="2">
    <location>
        <begin position="258"/>
        <end position="314"/>
    </location>
</feature>
<feature type="region of interest" description="Disordered" evidence="1">
    <location>
        <begin position="146"/>
        <end position="191"/>
    </location>
</feature>
<gene>
    <name evidence="3" type="ORF">EVAR_66538_1</name>
</gene>
<feature type="region of interest" description="Disordered" evidence="1">
    <location>
        <begin position="444"/>
        <end position="477"/>
    </location>
</feature>
<feature type="compositionally biased region" description="Polar residues" evidence="1">
    <location>
        <begin position="1"/>
        <end position="11"/>
    </location>
</feature>
<dbReference type="InterPro" id="IPR057777">
    <property type="entry name" value="Beta-barrel_vein"/>
</dbReference>
<feature type="compositionally biased region" description="Basic residues" evidence="1">
    <location>
        <begin position="149"/>
        <end position="163"/>
    </location>
</feature>
<feature type="region of interest" description="Disordered" evidence="1">
    <location>
        <begin position="1"/>
        <end position="49"/>
    </location>
</feature>
<dbReference type="Pfam" id="PF24700">
    <property type="entry name" value="Vein_beta-barrel"/>
    <property type="match status" value="1"/>
</dbReference>
<evidence type="ECO:0000256" key="1">
    <source>
        <dbReference type="SAM" id="MobiDB-lite"/>
    </source>
</evidence>
<evidence type="ECO:0000259" key="2">
    <source>
        <dbReference type="Pfam" id="PF24700"/>
    </source>
</evidence>
<name>A0A4C1ZC96_EUMVA</name>
<organism evidence="3 4">
    <name type="scientific">Eumeta variegata</name>
    <name type="common">Bagworm moth</name>
    <name type="synonym">Eumeta japonica</name>
    <dbReference type="NCBI Taxonomy" id="151549"/>
    <lineage>
        <taxon>Eukaryota</taxon>
        <taxon>Metazoa</taxon>
        <taxon>Ecdysozoa</taxon>
        <taxon>Arthropoda</taxon>
        <taxon>Hexapoda</taxon>
        <taxon>Insecta</taxon>
        <taxon>Pterygota</taxon>
        <taxon>Neoptera</taxon>
        <taxon>Endopterygota</taxon>
        <taxon>Lepidoptera</taxon>
        <taxon>Glossata</taxon>
        <taxon>Ditrysia</taxon>
        <taxon>Tineoidea</taxon>
        <taxon>Psychidae</taxon>
        <taxon>Oiketicinae</taxon>
        <taxon>Eumeta</taxon>
    </lineage>
</organism>
<evidence type="ECO:0000313" key="3">
    <source>
        <dbReference type="EMBL" id="GBP84783.1"/>
    </source>
</evidence>
<accession>A0A4C1ZC96</accession>
<feature type="compositionally biased region" description="Basic residues" evidence="1">
    <location>
        <begin position="172"/>
        <end position="181"/>
    </location>
</feature>
<dbReference type="AlphaFoldDB" id="A0A4C1ZC96"/>
<sequence length="497" mass="54027">MNRGGNVTANPQPRDDLTDLPYIRSPRDKKSASSIQQTDKLRPSAPAPRFAQQNWEIEGERTSVHSDSPNRGVLLGALVHQLCGAVAVRWCSVRSGKSAAAAAAAARAGGDYQTISVRGAGRTWGVGRARLSLPARAVLRRASAVLHPHSGRRGRASRRRPPHAGRAASRAGRARRCRSRRAAAEPHQHHCAPRLGVRDARGTRDMSLLRRGRVASCAWAPLLLLTLCACWEALAAPASPPPATAASTTARRGYCERADPAWRAFLAPIAFEGRVQSVSAEGGEKFATMQVRRVLRQQDHWPRRDAVLRLQLAPSPAGCVSRFEILEPLKNKRNYIVFAERRGHSTVALGPPLKRSRKLLRRITAVYKPGYSEYLAPRLRPSDAVDLQLLASGSCARAASICPRDRKTCASSFHLVALNVGVEGLMTPPVARAGARAPASRCGGRKWSVSRDVSPRRARGRSVAHPSAAPQWPARSAPGAVLARRRYRSPYELSSRP</sequence>
<evidence type="ECO:0000313" key="4">
    <source>
        <dbReference type="Proteomes" id="UP000299102"/>
    </source>
</evidence>
<protein>
    <recommendedName>
        <fullName evidence="2">Vein beta-barrel domain-containing protein</fullName>
    </recommendedName>
</protein>
<keyword evidence="4" id="KW-1185">Reference proteome</keyword>
<reference evidence="3 4" key="1">
    <citation type="journal article" date="2019" name="Commun. Biol.">
        <title>The bagworm genome reveals a unique fibroin gene that provides high tensile strength.</title>
        <authorList>
            <person name="Kono N."/>
            <person name="Nakamura H."/>
            <person name="Ohtoshi R."/>
            <person name="Tomita M."/>
            <person name="Numata K."/>
            <person name="Arakawa K."/>
        </authorList>
    </citation>
    <scope>NUCLEOTIDE SEQUENCE [LARGE SCALE GENOMIC DNA]</scope>
</reference>
<comment type="caution">
    <text evidence="3">The sequence shown here is derived from an EMBL/GenBank/DDBJ whole genome shotgun (WGS) entry which is preliminary data.</text>
</comment>
<dbReference type="OrthoDB" id="7025747at2759"/>
<dbReference type="Proteomes" id="UP000299102">
    <property type="component" value="Unassembled WGS sequence"/>
</dbReference>